<dbReference type="Pfam" id="PF13901">
    <property type="entry name" value="RH_dom"/>
    <property type="match status" value="1"/>
</dbReference>
<evidence type="ECO:0000256" key="3">
    <source>
        <dbReference type="ARBA" id="ARBA00022771"/>
    </source>
</evidence>
<keyword evidence="8" id="KW-1185">Reference proteome</keyword>
<keyword evidence="3" id="KW-0863">Zinc-finger</keyword>
<dbReference type="OrthoDB" id="1918044at2759"/>
<dbReference type="InterPro" id="IPR025258">
    <property type="entry name" value="RH_dom"/>
</dbReference>
<keyword evidence="4" id="KW-0862">Zinc</keyword>
<evidence type="ECO:0000256" key="4">
    <source>
        <dbReference type="ARBA" id="ARBA00022833"/>
    </source>
</evidence>
<dbReference type="PANTHER" id="PTHR12326:SF3">
    <property type="entry name" value="DIFFERENTIALLY EXPRESSED IN FDCP 8 HOMOLOG"/>
    <property type="match status" value="1"/>
</dbReference>
<accession>S9TE51</accession>
<comment type="caution">
    <text evidence="7">The sequence shown here is derived from an EMBL/GenBank/DDBJ whole genome shotgun (WGS) entry which is preliminary data.</text>
</comment>
<evidence type="ECO:0000256" key="2">
    <source>
        <dbReference type="ARBA" id="ARBA00022737"/>
    </source>
</evidence>
<name>S9TE51_9TRYP</name>
<evidence type="ECO:0000259" key="6">
    <source>
        <dbReference type="SMART" id="SM01175"/>
    </source>
</evidence>
<protein>
    <recommendedName>
        <fullName evidence="6">Rubicon Homology domain-containing protein</fullName>
    </recommendedName>
</protein>
<keyword evidence="2" id="KW-0677">Repeat</keyword>
<feature type="domain" description="Rubicon Homology" evidence="6">
    <location>
        <begin position="171"/>
        <end position="500"/>
    </location>
</feature>
<evidence type="ECO:0000313" key="8">
    <source>
        <dbReference type="Proteomes" id="UP000015354"/>
    </source>
</evidence>
<dbReference type="SMART" id="SM01175">
    <property type="entry name" value="DUF4206"/>
    <property type="match status" value="1"/>
</dbReference>
<proteinExistence type="predicted"/>
<feature type="compositionally biased region" description="Basic and acidic residues" evidence="5">
    <location>
        <begin position="50"/>
        <end position="65"/>
    </location>
</feature>
<dbReference type="Proteomes" id="UP000015354">
    <property type="component" value="Unassembled WGS sequence"/>
</dbReference>
<organism evidence="7 8">
    <name type="scientific">Strigomonas culicis</name>
    <dbReference type="NCBI Taxonomy" id="28005"/>
    <lineage>
        <taxon>Eukaryota</taxon>
        <taxon>Discoba</taxon>
        <taxon>Euglenozoa</taxon>
        <taxon>Kinetoplastea</taxon>
        <taxon>Metakinetoplastina</taxon>
        <taxon>Trypanosomatida</taxon>
        <taxon>Trypanosomatidae</taxon>
        <taxon>Strigomonadinae</taxon>
        <taxon>Strigomonas</taxon>
    </lineage>
</organism>
<dbReference type="AlphaFoldDB" id="S9TE51"/>
<evidence type="ECO:0000256" key="5">
    <source>
        <dbReference type="SAM" id="MobiDB-lite"/>
    </source>
</evidence>
<keyword evidence="1" id="KW-0479">Metal-binding</keyword>
<dbReference type="GO" id="GO:0008270">
    <property type="term" value="F:zinc ion binding"/>
    <property type="evidence" value="ECO:0007669"/>
    <property type="project" value="UniProtKB-KW"/>
</dbReference>
<feature type="region of interest" description="Disordered" evidence="5">
    <location>
        <begin position="37"/>
        <end position="85"/>
    </location>
</feature>
<evidence type="ECO:0000313" key="7">
    <source>
        <dbReference type="EMBL" id="EPY15239.1"/>
    </source>
</evidence>
<gene>
    <name evidence="7" type="ORF">STCU_12213</name>
</gene>
<dbReference type="InterPro" id="IPR051366">
    <property type="entry name" value="DEF8"/>
</dbReference>
<sequence length="505" mass="55953">MPPAGGDSTEGGAHYNYGATQDLQELRHFYFSIKGQQQADPFGQPFGGTDVRDARDGGDGADGQREASTATRGASPSPARAGVKTKAVLAAPPARPRLLPARPRGYTAKSDFVRRTQDRYCKQCLSDFHPQLLPLPLSADAVRHAEGAAAARGGWWSYLSMLHIPNYDCAHYCHYTGYYYCRHCMSFPANAAAEAEEEAEGGGAILPAEVLHHWHFRPHAVCTGASDLLELHYTAPLYVFTAADAQRLIERFEREGPLADDGGAAAAARWWQKIRSLHLLRTVVTLRRCVRALLRAGCRCTDFRRRFLEAPAPTRAHRYLMETVDVWSMADLCELHRSGARDDAEAAATGHGACSPPLLLQRLHRMKGSFRRHILRCPCCVFHSLDVCRCCCPPAVEVRFLQCVLTAYQDYRNTKKKEEGEGEGGEKMGAELLLDDAPNPNDDATRAIYDFTVYSVDVLHTYTCGRCHSVYHRRCVEGGRRGVWGPSALCPICQRRQAEEGQTAC</sequence>
<dbReference type="PANTHER" id="PTHR12326">
    <property type="entry name" value="PLECKSTRIN HOMOLOGY DOMAIN CONTAINING PROTEIN"/>
    <property type="match status" value="1"/>
</dbReference>
<dbReference type="EMBL" id="ATMH01012359">
    <property type="protein sequence ID" value="EPY15239.1"/>
    <property type="molecule type" value="Genomic_DNA"/>
</dbReference>
<evidence type="ECO:0000256" key="1">
    <source>
        <dbReference type="ARBA" id="ARBA00022723"/>
    </source>
</evidence>
<reference evidence="7 8" key="1">
    <citation type="journal article" date="2013" name="PLoS ONE">
        <title>Predicting the Proteins of Angomonas deanei, Strigomonas culicis and Their Respective Endosymbionts Reveals New Aspects of the Trypanosomatidae Family.</title>
        <authorList>
            <person name="Motta M.C."/>
            <person name="Martins A.C."/>
            <person name="de Souza S.S."/>
            <person name="Catta-Preta C.M."/>
            <person name="Silva R."/>
            <person name="Klein C.C."/>
            <person name="de Almeida L.G."/>
            <person name="de Lima Cunha O."/>
            <person name="Ciapina L.P."/>
            <person name="Brocchi M."/>
            <person name="Colabardini A.C."/>
            <person name="de Araujo Lima B."/>
            <person name="Machado C.R."/>
            <person name="de Almeida Soares C.M."/>
            <person name="Probst C.M."/>
            <person name="de Menezes C.B."/>
            <person name="Thompson C.E."/>
            <person name="Bartholomeu D.C."/>
            <person name="Gradia D.F."/>
            <person name="Pavoni D.P."/>
            <person name="Grisard E.C."/>
            <person name="Fantinatti-Garboggini F."/>
            <person name="Marchini F.K."/>
            <person name="Rodrigues-Luiz G.F."/>
            <person name="Wagner G."/>
            <person name="Goldman G.H."/>
            <person name="Fietto J.L."/>
            <person name="Elias M.C."/>
            <person name="Goldman M.H."/>
            <person name="Sagot M.F."/>
            <person name="Pereira M."/>
            <person name="Stoco P.H."/>
            <person name="de Mendonca-Neto R.P."/>
            <person name="Teixeira S.M."/>
            <person name="Maciel T.E."/>
            <person name="de Oliveira Mendes T.A."/>
            <person name="Urmenyi T.P."/>
            <person name="de Souza W."/>
            <person name="Schenkman S."/>
            <person name="de Vasconcelos A.T."/>
        </authorList>
    </citation>
    <scope>NUCLEOTIDE SEQUENCE [LARGE SCALE GENOMIC DNA]</scope>
</reference>